<protein>
    <submittedName>
        <fullName evidence="1">GroES-like protein</fullName>
    </submittedName>
</protein>
<sequence length="352" mass="37251">MSLSTQKALLLRSKGAPFELTTRPIPSPGPGQVLIKNVAVALNPVDKYIQKFGFIVDAYGYPALAGSDGAGDIVEVGEGVSGRWVAGDKVLYQSFWAQDRATFQEYTLADAVRIAKIPENLTYEQAATVPLGFSTAAVGLYAPFAPRGGAGLTPPWEEGGRGKYAGKPALVIGGASSVGQFALQLLKLSGFSPIITTASAHNADYCKIAGATHFIDYHARPYASLAASISQITTEPLELIYDAISSPETMVASWNILAPGGTLGVVLQPSVAVPGESDGKRLVWIFAVINDGDHMQFGAEFYKHLSGMLEMGDIKPNRIELLKGGLEGIPDGVERMLSISGVKLIARVDETP</sequence>
<evidence type="ECO:0000313" key="2">
    <source>
        <dbReference type="Proteomes" id="UP000814128"/>
    </source>
</evidence>
<gene>
    <name evidence="1" type="ORF">K488DRAFT_48004</name>
</gene>
<evidence type="ECO:0000313" key="1">
    <source>
        <dbReference type="EMBL" id="KAI0033277.1"/>
    </source>
</evidence>
<dbReference type="EMBL" id="MU273523">
    <property type="protein sequence ID" value="KAI0033277.1"/>
    <property type="molecule type" value="Genomic_DNA"/>
</dbReference>
<dbReference type="Proteomes" id="UP000814128">
    <property type="component" value="Unassembled WGS sequence"/>
</dbReference>
<comment type="caution">
    <text evidence="1">The sequence shown here is derived from an EMBL/GenBank/DDBJ whole genome shotgun (WGS) entry which is preliminary data.</text>
</comment>
<reference evidence="1" key="2">
    <citation type="journal article" date="2022" name="New Phytol.">
        <title>Evolutionary transition to the ectomycorrhizal habit in the genomes of a hyperdiverse lineage of mushroom-forming fungi.</title>
        <authorList>
            <person name="Looney B."/>
            <person name="Miyauchi S."/>
            <person name="Morin E."/>
            <person name="Drula E."/>
            <person name="Courty P.E."/>
            <person name="Kohler A."/>
            <person name="Kuo A."/>
            <person name="LaButti K."/>
            <person name="Pangilinan J."/>
            <person name="Lipzen A."/>
            <person name="Riley R."/>
            <person name="Andreopoulos W."/>
            <person name="He G."/>
            <person name="Johnson J."/>
            <person name="Nolan M."/>
            <person name="Tritt A."/>
            <person name="Barry K.W."/>
            <person name="Grigoriev I.V."/>
            <person name="Nagy L.G."/>
            <person name="Hibbett D."/>
            <person name="Henrissat B."/>
            <person name="Matheny P.B."/>
            <person name="Labbe J."/>
            <person name="Martin F.M."/>
        </authorList>
    </citation>
    <scope>NUCLEOTIDE SEQUENCE</scope>
    <source>
        <strain evidence="1">EC-137</strain>
    </source>
</reference>
<reference evidence="1" key="1">
    <citation type="submission" date="2021-02" db="EMBL/GenBank/DDBJ databases">
        <authorList>
            <consortium name="DOE Joint Genome Institute"/>
            <person name="Ahrendt S."/>
            <person name="Looney B.P."/>
            <person name="Miyauchi S."/>
            <person name="Morin E."/>
            <person name="Drula E."/>
            <person name="Courty P.E."/>
            <person name="Chicoki N."/>
            <person name="Fauchery L."/>
            <person name="Kohler A."/>
            <person name="Kuo A."/>
            <person name="Labutti K."/>
            <person name="Pangilinan J."/>
            <person name="Lipzen A."/>
            <person name="Riley R."/>
            <person name="Andreopoulos W."/>
            <person name="He G."/>
            <person name="Johnson J."/>
            <person name="Barry K.W."/>
            <person name="Grigoriev I.V."/>
            <person name="Nagy L."/>
            <person name="Hibbett D."/>
            <person name="Henrissat B."/>
            <person name="Matheny P.B."/>
            <person name="Labbe J."/>
            <person name="Martin F."/>
        </authorList>
    </citation>
    <scope>NUCLEOTIDE SEQUENCE</scope>
    <source>
        <strain evidence="1">EC-137</strain>
    </source>
</reference>
<accession>A0ACB8QNG8</accession>
<proteinExistence type="predicted"/>
<organism evidence="1 2">
    <name type="scientific">Vararia minispora EC-137</name>
    <dbReference type="NCBI Taxonomy" id="1314806"/>
    <lineage>
        <taxon>Eukaryota</taxon>
        <taxon>Fungi</taxon>
        <taxon>Dikarya</taxon>
        <taxon>Basidiomycota</taxon>
        <taxon>Agaricomycotina</taxon>
        <taxon>Agaricomycetes</taxon>
        <taxon>Russulales</taxon>
        <taxon>Lachnocladiaceae</taxon>
        <taxon>Vararia</taxon>
    </lineage>
</organism>
<keyword evidence="2" id="KW-1185">Reference proteome</keyword>
<name>A0ACB8QNG8_9AGAM</name>